<dbReference type="EMBL" id="LDOV01000018">
    <property type="protein sequence ID" value="KLV00892.1"/>
    <property type="molecule type" value="Genomic_DNA"/>
</dbReference>
<keyword evidence="8" id="KW-0808">Transferase</keyword>
<dbReference type="PROSITE" id="PS00595">
    <property type="entry name" value="AA_TRANSFER_CLASS_5"/>
    <property type="match status" value="1"/>
</dbReference>
<name>A0A090QLB6_9GAMM</name>
<protein>
    <submittedName>
        <fullName evidence="9">Aminotransferase</fullName>
    </submittedName>
    <submittedName>
        <fullName evidence="8">Cysteine desulfurase SufS subfamily</fullName>
        <ecNumber evidence="8">2.8.1.7</ecNumber>
    </submittedName>
</protein>
<dbReference type="eggNOG" id="COG0520">
    <property type="taxonomic scope" value="Bacteria"/>
</dbReference>
<evidence type="ECO:0000256" key="2">
    <source>
        <dbReference type="ARBA" id="ARBA00022729"/>
    </source>
</evidence>
<keyword evidence="11" id="KW-1185">Reference proteome</keyword>
<dbReference type="PANTHER" id="PTHR43092:SF6">
    <property type="entry name" value="BLR1280 PROTEIN"/>
    <property type="match status" value="1"/>
</dbReference>
<feature type="domain" description="Aminotransferase class V" evidence="7">
    <location>
        <begin position="113"/>
        <end position="452"/>
    </location>
</feature>
<dbReference type="NCBIfam" id="TIGR01409">
    <property type="entry name" value="TAT_signal_seq"/>
    <property type="match status" value="1"/>
</dbReference>
<evidence type="ECO:0000313" key="8">
    <source>
        <dbReference type="EMBL" id="GAL03721.1"/>
    </source>
</evidence>
<evidence type="ECO:0000313" key="11">
    <source>
        <dbReference type="Proteomes" id="UP000036426"/>
    </source>
</evidence>
<evidence type="ECO:0000256" key="1">
    <source>
        <dbReference type="ARBA" id="ARBA00001933"/>
    </source>
</evidence>
<dbReference type="InterPro" id="IPR006311">
    <property type="entry name" value="TAT_signal"/>
</dbReference>
<dbReference type="PANTHER" id="PTHR43092">
    <property type="entry name" value="L-CYSTEINE DESULFHYDRASE"/>
    <property type="match status" value="1"/>
</dbReference>
<dbReference type="RefSeq" id="WP_047874279.1">
    <property type="nucleotide sequence ID" value="NZ_BMYC01000017.1"/>
</dbReference>
<dbReference type="AlphaFoldDB" id="A0A090QLB6"/>
<reference evidence="9 11" key="2">
    <citation type="submission" date="2015-05" db="EMBL/GenBank/DDBJ databases">
        <title>Photobacterium galathea sp. nov.</title>
        <authorList>
            <person name="Machado H."/>
            <person name="Gram L."/>
        </authorList>
    </citation>
    <scope>NUCLEOTIDE SEQUENCE [LARGE SCALE GENOMIC DNA]</scope>
    <source>
        <strain evidence="9 11">DSM 25995</strain>
    </source>
</reference>
<dbReference type="SUPFAM" id="SSF53383">
    <property type="entry name" value="PLP-dependent transferases"/>
    <property type="match status" value="1"/>
</dbReference>
<dbReference type="OrthoDB" id="9764293at2"/>
<dbReference type="EMBL" id="BBMN01000002">
    <property type="protein sequence ID" value="GAL03721.1"/>
    <property type="molecule type" value="Genomic_DNA"/>
</dbReference>
<dbReference type="Proteomes" id="UP000029227">
    <property type="component" value="Unassembled WGS sequence"/>
</dbReference>
<dbReference type="InterPro" id="IPR020578">
    <property type="entry name" value="Aminotrans_V_PyrdxlP_BS"/>
</dbReference>
<dbReference type="EC" id="2.8.1.7" evidence="8"/>
<dbReference type="Gene3D" id="3.40.640.10">
    <property type="entry name" value="Type I PLP-dependent aspartate aminotransferase-like (Major domain)"/>
    <property type="match status" value="1"/>
</dbReference>
<dbReference type="PATRIC" id="fig|754436.4.peg.2131"/>
<dbReference type="InterPro" id="IPR019546">
    <property type="entry name" value="TAT_signal_bac_arc"/>
</dbReference>
<evidence type="ECO:0000256" key="3">
    <source>
        <dbReference type="ARBA" id="ARBA00022898"/>
    </source>
</evidence>
<evidence type="ECO:0000256" key="6">
    <source>
        <dbReference type="SAM" id="SignalP"/>
    </source>
</evidence>
<comment type="cofactor">
    <cofactor evidence="1 5">
        <name>pyridoxal 5'-phosphate</name>
        <dbReference type="ChEBI" id="CHEBI:597326"/>
    </cofactor>
</comment>
<dbReference type="STRING" id="754436.JCM19237_6615"/>
<evidence type="ECO:0000313" key="9">
    <source>
        <dbReference type="EMBL" id="KLV00892.1"/>
    </source>
</evidence>
<comment type="caution">
    <text evidence="8">The sequence shown here is derived from an EMBL/GenBank/DDBJ whole genome shotgun (WGS) entry which is preliminary data.</text>
</comment>
<gene>
    <name evidence="9" type="ORF">ABT58_10070</name>
    <name evidence="8" type="ORF">JCM19237_6615</name>
</gene>
<sequence length="467" mass="52888">MSHHDSTLKNPNRRRFLQGTATVAAVGLTSSVFSQSAHADEWEDSWQASHNDRHNKRFWRDVQQQFVLDKRTTYMNVGTTGSMPKHVLKTYNKNNQRIAKDPWDLGGRFGEWPHMTEMINDVAAGFGAEPYELVLSRNTTDGLCTIINGLDWREGDVILTTHHEHIAATSPLHVVKERFGVEVVEVQLPVYTGSEDVTAEDYVAAFRDALNTHSNVRLMVFSHITYKTGTALPAKQLCELAKAYAVPTLVDGAHTVGMMAVDLHDMDCDFFSGSGHKWQCGAGATGILYVRDNATRLAEYWSDRATPLWFINSSLATSADSGTQLPLQYIGNDNYPAKQALVDSCKMWDDIGRKRIENRVLGLKHLCQSRLKAAMPDAYFFSPDKEDLASAITTFNPFGLYDGERLTTFRDRLREEYGYIVRTTDFRLYKEDTENVYALRISTHLFHDEDDVKGLVRAMHALYRQMN</sequence>
<evidence type="ECO:0000256" key="4">
    <source>
        <dbReference type="RuleBase" id="RU004075"/>
    </source>
</evidence>
<reference evidence="8 10" key="1">
    <citation type="journal article" date="2014" name="Genome Announc.">
        <title>Draft Genome Sequences of Two Vibrionaceae Species, Vibrio ponticus C121 and Photobacterium aphoticum C119, Isolated as Coral Reef Microbiota.</title>
        <authorList>
            <person name="Al-saari N."/>
            <person name="Meirelles P.M."/>
            <person name="Mino S."/>
            <person name="Suda W."/>
            <person name="Oshima K."/>
            <person name="Hattori M."/>
            <person name="Ohkuma M."/>
            <person name="Thompson F.L."/>
            <person name="Gomez-Gil B."/>
            <person name="Sawabe T."/>
            <person name="Sawabe T."/>
        </authorList>
    </citation>
    <scope>NUCLEOTIDE SEQUENCE [LARGE SCALE GENOMIC DNA]</scope>
    <source>
        <strain evidence="8 10">JCM 19237</strain>
    </source>
</reference>
<dbReference type="GO" id="GO:0031071">
    <property type="term" value="F:cysteine desulfurase activity"/>
    <property type="evidence" value="ECO:0007669"/>
    <property type="project" value="UniProtKB-EC"/>
</dbReference>
<dbReference type="GO" id="GO:0008483">
    <property type="term" value="F:transaminase activity"/>
    <property type="evidence" value="ECO:0007669"/>
    <property type="project" value="UniProtKB-KW"/>
</dbReference>
<dbReference type="InterPro" id="IPR015424">
    <property type="entry name" value="PyrdxlP-dep_Trfase"/>
</dbReference>
<dbReference type="InterPro" id="IPR000192">
    <property type="entry name" value="Aminotrans_V_dom"/>
</dbReference>
<keyword evidence="2 6" id="KW-0732">Signal</keyword>
<evidence type="ECO:0000256" key="5">
    <source>
        <dbReference type="RuleBase" id="RU004504"/>
    </source>
</evidence>
<dbReference type="InterPro" id="IPR015422">
    <property type="entry name" value="PyrdxlP-dep_Trfase_small"/>
</dbReference>
<feature type="signal peptide" evidence="6">
    <location>
        <begin position="1"/>
        <end position="39"/>
    </location>
</feature>
<dbReference type="Gene3D" id="3.90.1150.10">
    <property type="entry name" value="Aspartate Aminotransferase, domain 1"/>
    <property type="match status" value="1"/>
</dbReference>
<accession>A0A090QLB6</accession>
<proteinExistence type="inferred from homology"/>
<evidence type="ECO:0000259" key="7">
    <source>
        <dbReference type="Pfam" id="PF00266"/>
    </source>
</evidence>
<dbReference type="PROSITE" id="PS51318">
    <property type="entry name" value="TAT"/>
    <property type="match status" value="1"/>
</dbReference>
<dbReference type="Pfam" id="PF00266">
    <property type="entry name" value="Aminotran_5"/>
    <property type="match status" value="1"/>
</dbReference>
<keyword evidence="9" id="KW-0032">Aminotransferase</keyword>
<keyword evidence="3" id="KW-0663">Pyridoxal phosphate</keyword>
<dbReference type="InterPro" id="IPR015421">
    <property type="entry name" value="PyrdxlP-dep_Trfase_major"/>
</dbReference>
<dbReference type="Proteomes" id="UP000036426">
    <property type="component" value="Unassembled WGS sequence"/>
</dbReference>
<evidence type="ECO:0000313" key="10">
    <source>
        <dbReference type="Proteomes" id="UP000029227"/>
    </source>
</evidence>
<organism evidence="8 10">
    <name type="scientific">Photobacterium aphoticum</name>
    <dbReference type="NCBI Taxonomy" id="754436"/>
    <lineage>
        <taxon>Bacteria</taxon>
        <taxon>Pseudomonadati</taxon>
        <taxon>Pseudomonadota</taxon>
        <taxon>Gammaproteobacteria</taxon>
        <taxon>Vibrionales</taxon>
        <taxon>Vibrionaceae</taxon>
        <taxon>Photobacterium</taxon>
    </lineage>
</organism>
<comment type="similarity">
    <text evidence="4">Belongs to the class-V pyridoxal-phosphate-dependent aminotransferase family.</text>
</comment>
<feature type="chain" id="PRO_5007382694" evidence="6">
    <location>
        <begin position="40"/>
        <end position="467"/>
    </location>
</feature>